<comment type="function">
    <text evidence="7">Catalyzes a trans-dehydration via an enolate intermediate.</text>
</comment>
<dbReference type="UniPathway" id="UPA00053">
    <property type="reaction ID" value="UER00086"/>
</dbReference>
<dbReference type="RefSeq" id="WP_014796681.1">
    <property type="nucleotide sequence ID" value="NC_018018.1"/>
</dbReference>
<dbReference type="GO" id="GO:0003855">
    <property type="term" value="F:3-dehydroquinate dehydratase activity"/>
    <property type="evidence" value="ECO:0007669"/>
    <property type="project" value="UniProtKB-UniRule"/>
</dbReference>
<dbReference type="InterPro" id="IPR001874">
    <property type="entry name" value="DHquinase_II"/>
</dbReference>
<comment type="pathway">
    <text evidence="2 7">Metabolic intermediate biosynthesis; chorismate biosynthesis; chorismate from D-erythrose 4-phosphate and phosphoenolpyruvate: step 3/7.</text>
</comment>
<name>I4AGY8_BERLS</name>
<evidence type="ECO:0000256" key="8">
    <source>
        <dbReference type="PIRSR" id="PIRSR001399-1"/>
    </source>
</evidence>
<comment type="catalytic activity">
    <reaction evidence="1 7">
        <text>3-dehydroquinate = 3-dehydroshikimate + H2O</text>
        <dbReference type="Rhea" id="RHEA:21096"/>
        <dbReference type="ChEBI" id="CHEBI:15377"/>
        <dbReference type="ChEBI" id="CHEBI:16630"/>
        <dbReference type="ChEBI" id="CHEBI:32364"/>
        <dbReference type="EC" id="4.2.1.10"/>
    </reaction>
</comment>
<feature type="site" description="Transition state stabilizer" evidence="7 10">
    <location>
        <position position="19"/>
    </location>
</feature>
<dbReference type="Pfam" id="PF01220">
    <property type="entry name" value="DHquinase_II"/>
    <property type="match status" value="1"/>
</dbReference>
<dbReference type="PATRIC" id="fig|880071.3.peg.736"/>
<dbReference type="KEGG" id="fli:Fleli_0763"/>
<reference evidence="12" key="1">
    <citation type="submission" date="2012-06" db="EMBL/GenBank/DDBJ databases">
        <title>The complete genome of Flexibacter litoralis DSM 6794.</title>
        <authorList>
            <person name="Lucas S."/>
            <person name="Copeland A."/>
            <person name="Lapidus A."/>
            <person name="Glavina del Rio T."/>
            <person name="Dalin E."/>
            <person name="Tice H."/>
            <person name="Bruce D."/>
            <person name="Goodwin L."/>
            <person name="Pitluck S."/>
            <person name="Peters L."/>
            <person name="Ovchinnikova G."/>
            <person name="Lu M."/>
            <person name="Kyrpides N."/>
            <person name="Mavromatis K."/>
            <person name="Ivanova N."/>
            <person name="Brettin T."/>
            <person name="Detter J.C."/>
            <person name="Han C."/>
            <person name="Larimer F."/>
            <person name="Land M."/>
            <person name="Hauser L."/>
            <person name="Markowitz V."/>
            <person name="Cheng J.-F."/>
            <person name="Hugenholtz P."/>
            <person name="Woyke T."/>
            <person name="Wu D."/>
            <person name="Spring S."/>
            <person name="Lang E."/>
            <person name="Kopitz M."/>
            <person name="Brambilla E."/>
            <person name="Klenk H.-P."/>
            <person name="Eisen J.A."/>
        </authorList>
    </citation>
    <scope>NUCLEOTIDE SEQUENCE [LARGE SCALE GENOMIC DNA]</scope>
    <source>
        <strain evidence="12">ATCC 23117 / DSM 6794 / NBRC 15988 / NCIMB 1366 / Sio-4</strain>
    </source>
</reference>
<dbReference type="GO" id="GO:0009423">
    <property type="term" value="P:chorismate biosynthetic process"/>
    <property type="evidence" value="ECO:0007669"/>
    <property type="project" value="UniProtKB-UniRule"/>
</dbReference>
<dbReference type="GO" id="GO:0008652">
    <property type="term" value="P:amino acid biosynthetic process"/>
    <property type="evidence" value="ECO:0007669"/>
    <property type="project" value="UniProtKB-KW"/>
</dbReference>
<organism evidence="11 12">
    <name type="scientific">Bernardetia litoralis (strain ATCC 23117 / DSM 6794 / NBRC 15988 / NCIMB 1366 / Fx l1 / Sio-4)</name>
    <name type="common">Flexibacter litoralis</name>
    <dbReference type="NCBI Taxonomy" id="880071"/>
    <lineage>
        <taxon>Bacteria</taxon>
        <taxon>Pseudomonadati</taxon>
        <taxon>Bacteroidota</taxon>
        <taxon>Cytophagia</taxon>
        <taxon>Cytophagales</taxon>
        <taxon>Bernardetiaceae</taxon>
        <taxon>Bernardetia</taxon>
    </lineage>
</organism>
<keyword evidence="7" id="KW-0057">Aromatic amino acid biosynthesis</keyword>
<gene>
    <name evidence="7" type="primary">aroQ</name>
    <name evidence="11" type="ordered locus">Fleli_0763</name>
</gene>
<dbReference type="GO" id="GO:0009073">
    <property type="term" value="P:aromatic amino acid family biosynthetic process"/>
    <property type="evidence" value="ECO:0007669"/>
    <property type="project" value="UniProtKB-KW"/>
</dbReference>
<dbReference type="EC" id="4.2.1.10" evidence="5 7"/>
<dbReference type="OrthoDB" id="9790793at2"/>
<dbReference type="NCBIfam" id="TIGR01088">
    <property type="entry name" value="aroQ"/>
    <property type="match status" value="1"/>
</dbReference>
<keyword evidence="7" id="KW-0028">Amino-acid biosynthesis</keyword>
<keyword evidence="6 7" id="KW-0456">Lyase</keyword>
<dbReference type="NCBIfam" id="NF003807">
    <property type="entry name" value="PRK05395.1-4"/>
    <property type="match status" value="1"/>
</dbReference>
<feature type="active site" description="Proton acceptor" evidence="7 8">
    <location>
        <position position="24"/>
    </location>
</feature>
<dbReference type="PIRSF" id="PIRSF001399">
    <property type="entry name" value="DHquinase_II"/>
    <property type="match status" value="1"/>
</dbReference>
<dbReference type="CDD" id="cd00466">
    <property type="entry name" value="DHQase_II"/>
    <property type="match status" value="1"/>
</dbReference>
<dbReference type="AlphaFoldDB" id="I4AGY8"/>
<proteinExistence type="inferred from homology"/>
<evidence type="ECO:0000313" key="11">
    <source>
        <dbReference type="EMBL" id="AFM03223.1"/>
    </source>
</evidence>
<dbReference type="NCBIfam" id="NF003805">
    <property type="entry name" value="PRK05395.1-2"/>
    <property type="match status" value="1"/>
</dbReference>
<dbReference type="STRING" id="880071.Fleli_0763"/>
<feature type="binding site" evidence="7 9">
    <location>
        <position position="81"/>
    </location>
    <ligand>
        <name>substrate</name>
    </ligand>
</feature>
<evidence type="ECO:0000256" key="1">
    <source>
        <dbReference type="ARBA" id="ARBA00001864"/>
    </source>
</evidence>
<comment type="similarity">
    <text evidence="3 7">Belongs to the type-II 3-dehydroquinase family.</text>
</comment>
<evidence type="ECO:0000256" key="4">
    <source>
        <dbReference type="ARBA" id="ARBA00011193"/>
    </source>
</evidence>
<feature type="binding site" evidence="7 9">
    <location>
        <begin position="102"/>
        <end position="103"/>
    </location>
    <ligand>
        <name>substrate</name>
    </ligand>
</feature>
<evidence type="ECO:0000256" key="7">
    <source>
        <dbReference type="HAMAP-Rule" id="MF_00169"/>
    </source>
</evidence>
<dbReference type="NCBIfam" id="NF003806">
    <property type="entry name" value="PRK05395.1-3"/>
    <property type="match status" value="1"/>
</dbReference>
<evidence type="ECO:0000256" key="2">
    <source>
        <dbReference type="ARBA" id="ARBA00004902"/>
    </source>
</evidence>
<keyword evidence="12" id="KW-1185">Reference proteome</keyword>
<dbReference type="InterPro" id="IPR036441">
    <property type="entry name" value="DHquinase_II_sf"/>
</dbReference>
<feature type="binding site" evidence="7 9">
    <location>
        <position position="75"/>
    </location>
    <ligand>
        <name>substrate</name>
    </ligand>
</feature>
<dbReference type="GO" id="GO:0019631">
    <property type="term" value="P:quinate catabolic process"/>
    <property type="evidence" value="ECO:0007669"/>
    <property type="project" value="TreeGrafter"/>
</dbReference>
<evidence type="ECO:0000256" key="5">
    <source>
        <dbReference type="ARBA" id="ARBA00012060"/>
    </source>
</evidence>
<dbReference type="Proteomes" id="UP000006054">
    <property type="component" value="Chromosome"/>
</dbReference>
<dbReference type="PANTHER" id="PTHR21272:SF3">
    <property type="entry name" value="CATABOLIC 3-DEHYDROQUINASE"/>
    <property type="match status" value="1"/>
</dbReference>
<dbReference type="SUPFAM" id="SSF52304">
    <property type="entry name" value="Type II 3-dehydroquinate dehydratase"/>
    <property type="match status" value="1"/>
</dbReference>
<dbReference type="HOGENOM" id="CLU_090968_2_0_10"/>
<dbReference type="Gene3D" id="3.40.50.9100">
    <property type="entry name" value="Dehydroquinase, class II"/>
    <property type="match status" value="1"/>
</dbReference>
<protein>
    <recommendedName>
        <fullName evidence="5 7">3-dehydroquinate dehydratase</fullName>
        <shortName evidence="7">3-dehydroquinase</shortName>
        <ecNumber evidence="5 7">4.2.1.10</ecNumber>
    </recommendedName>
    <alternativeName>
        <fullName evidence="7">Type II DHQase</fullName>
    </alternativeName>
</protein>
<dbReference type="EMBL" id="CP003345">
    <property type="protein sequence ID" value="AFM03223.1"/>
    <property type="molecule type" value="Genomic_DNA"/>
</dbReference>
<dbReference type="PANTHER" id="PTHR21272">
    <property type="entry name" value="CATABOLIC 3-DEHYDROQUINASE"/>
    <property type="match status" value="1"/>
</dbReference>
<evidence type="ECO:0000256" key="10">
    <source>
        <dbReference type="PIRSR" id="PIRSR001399-3"/>
    </source>
</evidence>
<sequence>MKKQLWIINGANLNLLGKREPSIYGNQSFEGYFEKLKSDFLDKNIELNYFQSNHEGEIIDKLHQIGFSADGIILNAGAFTHTSVAIGDAIASISTPVIEVHISNTFAREEFRHKSYLSKNCIGIIVGFGMESYRLAINYFLTQLEITN</sequence>
<dbReference type="HAMAP" id="MF_00169">
    <property type="entry name" value="AroQ"/>
    <property type="match status" value="1"/>
</dbReference>
<evidence type="ECO:0000313" key="12">
    <source>
        <dbReference type="Proteomes" id="UP000006054"/>
    </source>
</evidence>
<feature type="binding site" evidence="7 9">
    <location>
        <position position="112"/>
    </location>
    <ligand>
        <name>substrate</name>
    </ligand>
</feature>
<evidence type="ECO:0000256" key="6">
    <source>
        <dbReference type="ARBA" id="ARBA00023239"/>
    </source>
</evidence>
<accession>I4AGY8</accession>
<evidence type="ECO:0000256" key="3">
    <source>
        <dbReference type="ARBA" id="ARBA00011037"/>
    </source>
</evidence>
<feature type="active site" description="Proton donor" evidence="7 8">
    <location>
        <position position="101"/>
    </location>
</feature>
<comment type="subunit">
    <text evidence="4 7">Homododecamer.</text>
</comment>
<evidence type="ECO:0000256" key="9">
    <source>
        <dbReference type="PIRSR" id="PIRSR001399-2"/>
    </source>
</evidence>
<feature type="binding site" evidence="7 9">
    <location>
        <position position="88"/>
    </location>
    <ligand>
        <name>substrate</name>
    </ligand>
</feature>
<dbReference type="eggNOG" id="COG0757">
    <property type="taxonomic scope" value="Bacteria"/>
</dbReference>